<evidence type="ECO:0000313" key="7">
    <source>
        <dbReference type="EMBL" id="KAG0467306.1"/>
    </source>
</evidence>
<dbReference type="InterPro" id="IPR044861">
    <property type="entry name" value="IPNS-like_FE2OG_OXY"/>
</dbReference>
<dbReference type="InterPro" id="IPR050231">
    <property type="entry name" value="Iron_ascorbate_oxido_reductase"/>
</dbReference>
<dbReference type="AlphaFoldDB" id="A0A835UPT4"/>
<dbReference type="Pfam" id="PF03171">
    <property type="entry name" value="2OG-FeII_Oxy"/>
    <property type="match status" value="1"/>
</dbReference>
<reference evidence="7 8" key="1">
    <citation type="journal article" date="2020" name="Nat. Food">
        <title>A phased Vanilla planifolia genome enables genetic improvement of flavour and production.</title>
        <authorList>
            <person name="Hasing T."/>
            <person name="Tang H."/>
            <person name="Brym M."/>
            <person name="Khazi F."/>
            <person name="Huang T."/>
            <person name="Chambers A.H."/>
        </authorList>
    </citation>
    <scope>NUCLEOTIDE SEQUENCE [LARGE SCALE GENOMIC DNA]</scope>
    <source>
        <tissue evidence="7">Leaf</tissue>
    </source>
</reference>
<name>A0A835UPT4_VANPL</name>
<evidence type="ECO:0000256" key="4">
    <source>
        <dbReference type="ARBA" id="ARBA00023004"/>
    </source>
</evidence>
<comment type="cofactor">
    <cofactor evidence="1">
        <name>L-ascorbate</name>
        <dbReference type="ChEBI" id="CHEBI:38290"/>
    </cofactor>
</comment>
<dbReference type="Pfam" id="PF14226">
    <property type="entry name" value="DIOX_N"/>
    <property type="match status" value="1"/>
</dbReference>
<dbReference type="PANTHER" id="PTHR47990">
    <property type="entry name" value="2-OXOGLUTARATE (2OG) AND FE(II)-DEPENDENT OXYGENASE SUPERFAMILY PROTEIN-RELATED"/>
    <property type="match status" value="1"/>
</dbReference>
<dbReference type="InterPro" id="IPR026992">
    <property type="entry name" value="DIOX_N"/>
</dbReference>
<dbReference type="PROSITE" id="PS51471">
    <property type="entry name" value="FE2OG_OXY"/>
    <property type="match status" value="1"/>
</dbReference>
<dbReference type="Gene3D" id="2.60.120.330">
    <property type="entry name" value="B-lactam Antibiotic, Isopenicillin N Synthase, Chain"/>
    <property type="match status" value="1"/>
</dbReference>
<keyword evidence="3 5" id="KW-0560">Oxidoreductase</keyword>
<evidence type="ECO:0000256" key="5">
    <source>
        <dbReference type="RuleBase" id="RU003682"/>
    </source>
</evidence>
<accession>A0A835UPT4</accession>
<dbReference type="SUPFAM" id="SSF51197">
    <property type="entry name" value="Clavaminate synthase-like"/>
    <property type="match status" value="1"/>
</dbReference>
<evidence type="ECO:0000256" key="1">
    <source>
        <dbReference type="ARBA" id="ARBA00001961"/>
    </source>
</evidence>
<gene>
    <name evidence="7" type="ORF">HPP92_018886</name>
</gene>
<evidence type="ECO:0000313" key="8">
    <source>
        <dbReference type="Proteomes" id="UP000636800"/>
    </source>
</evidence>
<evidence type="ECO:0000259" key="6">
    <source>
        <dbReference type="PROSITE" id="PS51471"/>
    </source>
</evidence>
<keyword evidence="8" id="KW-1185">Reference proteome</keyword>
<comment type="caution">
    <text evidence="7">The sequence shown here is derived from an EMBL/GenBank/DDBJ whole genome shotgun (WGS) entry which is preliminary data.</text>
</comment>
<comment type="similarity">
    <text evidence="5">Belongs to the iron/ascorbate-dependent oxidoreductase family.</text>
</comment>
<dbReference type="GO" id="GO:0046872">
    <property type="term" value="F:metal ion binding"/>
    <property type="evidence" value="ECO:0007669"/>
    <property type="project" value="UniProtKB-KW"/>
</dbReference>
<keyword evidence="4 5" id="KW-0408">Iron</keyword>
<keyword evidence="2 5" id="KW-0479">Metal-binding</keyword>
<protein>
    <recommendedName>
        <fullName evidence="6">Fe2OG dioxygenase domain-containing protein</fullName>
    </recommendedName>
</protein>
<dbReference type="InterPro" id="IPR027443">
    <property type="entry name" value="IPNS-like_sf"/>
</dbReference>
<sequence>MAVETISLPSIDLANFPAELGKLTVVATGLGCFRIINHGIPVEFLTQTKAAASSFSKLPDDIKLRNRDVIYGSGFSSSRDFMPPSESFGVYDATSSADVVAFCSSMEASPHQREVLSTYASKVHVLVVDIASKVAEGLGLVGCSFQDWPCNMRLNVYHLKEESIGRQAVHAHTDSGLVTLLLEGEIGGLEISDETGKLLAVDPQPGTFLCFIGDVGKAWSNGRLRNVQHRVVCTKAAPRVSIAFIMVSPRDGYVEPQAALVDEEHPRLYQSFDITEYRKLRITDDSLVGNALPLWQADE</sequence>
<feature type="domain" description="Fe2OG dioxygenase" evidence="6">
    <location>
        <begin position="147"/>
        <end position="248"/>
    </location>
</feature>
<dbReference type="GO" id="GO:0016491">
    <property type="term" value="F:oxidoreductase activity"/>
    <property type="evidence" value="ECO:0007669"/>
    <property type="project" value="UniProtKB-KW"/>
</dbReference>
<dbReference type="EMBL" id="JADCNL010000009">
    <property type="protein sequence ID" value="KAG0467306.1"/>
    <property type="molecule type" value="Genomic_DNA"/>
</dbReference>
<dbReference type="Proteomes" id="UP000636800">
    <property type="component" value="Unassembled WGS sequence"/>
</dbReference>
<organism evidence="7 8">
    <name type="scientific">Vanilla planifolia</name>
    <name type="common">Vanilla</name>
    <dbReference type="NCBI Taxonomy" id="51239"/>
    <lineage>
        <taxon>Eukaryota</taxon>
        <taxon>Viridiplantae</taxon>
        <taxon>Streptophyta</taxon>
        <taxon>Embryophyta</taxon>
        <taxon>Tracheophyta</taxon>
        <taxon>Spermatophyta</taxon>
        <taxon>Magnoliopsida</taxon>
        <taxon>Liliopsida</taxon>
        <taxon>Asparagales</taxon>
        <taxon>Orchidaceae</taxon>
        <taxon>Vanilloideae</taxon>
        <taxon>Vanilleae</taxon>
        <taxon>Vanilla</taxon>
    </lineage>
</organism>
<evidence type="ECO:0000256" key="2">
    <source>
        <dbReference type="ARBA" id="ARBA00022723"/>
    </source>
</evidence>
<proteinExistence type="inferred from homology"/>
<evidence type="ECO:0000256" key="3">
    <source>
        <dbReference type="ARBA" id="ARBA00023002"/>
    </source>
</evidence>
<dbReference type="InterPro" id="IPR005123">
    <property type="entry name" value="Oxoglu/Fe-dep_dioxygenase_dom"/>
</dbReference>